<dbReference type="OrthoDB" id="5984008at2759"/>
<evidence type="ECO:0000313" key="6">
    <source>
        <dbReference type="Proteomes" id="UP000028545"/>
    </source>
</evidence>
<feature type="compositionally biased region" description="Low complexity" evidence="3">
    <location>
        <begin position="166"/>
        <end position="183"/>
    </location>
</feature>
<organism evidence="5 6">
    <name type="scientific">Pseudallescheria apiosperma</name>
    <name type="common">Scedosporium apiospermum</name>
    <dbReference type="NCBI Taxonomy" id="563466"/>
    <lineage>
        <taxon>Eukaryota</taxon>
        <taxon>Fungi</taxon>
        <taxon>Dikarya</taxon>
        <taxon>Ascomycota</taxon>
        <taxon>Pezizomycotina</taxon>
        <taxon>Sordariomycetes</taxon>
        <taxon>Hypocreomycetidae</taxon>
        <taxon>Microascales</taxon>
        <taxon>Microascaceae</taxon>
        <taxon>Scedosporium</taxon>
    </lineage>
</organism>
<evidence type="ECO:0000256" key="3">
    <source>
        <dbReference type="SAM" id="MobiDB-lite"/>
    </source>
</evidence>
<sequence length="299" mass="31754">MAPLTPHWVQPSHPDRLEVIVNEAAFTSKSISKISLPPFATFAKLSFPPCTVSENVTYATVQMGKDKHLNLNSDLLYINHSCEPSLMFDTSSFNVIVGPRGLEPGDELSFFYPSTEWFMAQPFDCLCGQPTCRGRISGARDMTSEQLKGIWLNAHIRELLEERDAAASSTSTSSPSPSSAQTTNGAAAVTNGKTDNNGVVKKNGTAAPENGVVDQTADALRDALKHAEQVVEAAKTALATYLESRTGSSSYGVAVLSSVEAANGSDVANGEPNSKAGVQRRGVTSRELSGEMGGDTPIE</sequence>
<dbReference type="GeneID" id="27721922"/>
<dbReference type="VEuPathDB" id="FungiDB:SAPIO_CDS2850"/>
<comment type="caution">
    <text evidence="5">The sequence shown here is derived from an EMBL/GenBank/DDBJ whole genome shotgun (WGS) entry which is preliminary data.</text>
</comment>
<keyword evidence="1" id="KW-0489">Methyltransferase</keyword>
<dbReference type="PANTHER" id="PTHR12350">
    <property type="entry name" value="HISTONE-LYSINE N-METHYLTRANSFERASE-RELATED"/>
    <property type="match status" value="1"/>
</dbReference>
<evidence type="ECO:0000313" key="5">
    <source>
        <dbReference type="EMBL" id="KEZ44753.1"/>
    </source>
</evidence>
<name>A0A084GBP1_PSEDA</name>
<evidence type="ECO:0000256" key="1">
    <source>
        <dbReference type="ARBA" id="ARBA00022603"/>
    </source>
</evidence>
<feature type="region of interest" description="Disordered" evidence="3">
    <location>
        <begin position="164"/>
        <end position="211"/>
    </location>
</feature>
<dbReference type="GO" id="GO:0008168">
    <property type="term" value="F:methyltransferase activity"/>
    <property type="evidence" value="ECO:0007669"/>
    <property type="project" value="UniProtKB-KW"/>
</dbReference>
<keyword evidence="2" id="KW-0808">Transferase</keyword>
<dbReference type="InterPro" id="IPR046341">
    <property type="entry name" value="SET_dom_sf"/>
</dbReference>
<dbReference type="GO" id="GO:0032259">
    <property type="term" value="P:methylation"/>
    <property type="evidence" value="ECO:0007669"/>
    <property type="project" value="UniProtKB-KW"/>
</dbReference>
<accession>A0A084GBP1</accession>
<dbReference type="Proteomes" id="UP000028545">
    <property type="component" value="Unassembled WGS sequence"/>
</dbReference>
<gene>
    <name evidence="5" type="ORF">SAPIO_CDS2850</name>
</gene>
<dbReference type="RefSeq" id="XP_016644552.1">
    <property type="nucleotide sequence ID" value="XM_016785770.1"/>
</dbReference>
<dbReference type="Gene3D" id="2.170.270.10">
    <property type="entry name" value="SET domain"/>
    <property type="match status" value="1"/>
</dbReference>
<keyword evidence="6" id="KW-1185">Reference proteome</keyword>
<protein>
    <recommendedName>
        <fullName evidence="4">Post-SET domain-containing protein</fullName>
    </recommendedName>
</protein>
<dbReference type="InterPro" id="IPR053201">
    <property type="entry name" value="Flavunoidine_N-MTase"/>
</dbReference>
<dbReference type="OMA" id="GIWLNGH"/>
<reference evidence="5 6" key="1">
    <citation type="journal article" date="2014" name="Genome Announc.">
        <title>Draft genome sequence of the pathogenic fungus Scedosporium apiospermum.</title>
        <authorList>
            <person name="Vandeputte P."/>
            <person name="Ghamrawi S."/>
            <person name="Rechenmann M."/>
            <person name="Iltis A."/>
            <person name="Giraud S."/>
            <person name="Fleury M."/>
            <person name="Thornton C."/>
            <person name="Delhaes L."/>
            <person name="Meyer W."/>
            <person name="Papon N."/>
            <person name="Bouchara J.P."/>
        </authorList>
    </citation>
    <scope>NUCLEOTIDE SEQUENCE [LARGE SCALE GENOMIC DNA]</scope>
    <source>
        <strain evidence="5 6">IHEM 14462</strain>
    </source>
</reference>
<feature type="domain" description="Post-SET" evidence="4">
    <location>
        <begin position="121"/>
        <end position="137"/>
    </location>
</feature>
<dbReference type="EMBL" id="JOWA01000087">
    <property type="protein sequence ID" value="KEZ44753.1"/>
    <property type="molecule type" value="Genomic_DNA"/>
</dbReference>
<evidence type="ECO:0000259" key="4">
    <source>
        <dbReference type="PROSITE" id="PS50868"/>
    </source>
</evidence>
<dbReference type="PANTHER" id="PTHR12350:SF19">
    <property type="entry name" value="SET DOMAIN-CONTAINING PROTEIN"/>
    <property type="match status" value="1"/>
</dbReference>
<dbReference type="InterPro" id="IPR003616">
    <property type="entry name" value="Post-SET_dom"/>
</dbReference>
<proteinExistence type="predicted"/>
<dbReference type="HOGENOM" id="CLU_073382_1_0_1"/>
<dbReference type="KEGG" id="sapo:SAPIO_CDS2850"/>
<dbReference type="SUPFAM" id="SSF82199">
    <property type="entry name" value="SET domain"/>
    <property type="match status" value="1"/>
</dbReference>
<dbReference type="AlphaFoldDB" id="A0A084GBP1"/>
<evidence type="ECO:0000256" key="2">
    <source>
        <dbReference type="ARBA" id="ARBA00022679"/>
    </source>
</evidence>
<dbReference type="PROSITE" id="PS50868">
    <property type="entry name" value="POST_SET"/>
    <property type="match status" value="1"/>
</dbReference>
<feature type="region of interest" description="Disordered" evidence="3">
    <location>
        <begin position="263"/>
        <end position="299"/>
    </location>
</feature>